<sequence length="214" mass="24557">MSWEEAKGEIVFWLVNRKRNKMLLKTTRVLNCGDMALVCGLHWKEGNERRFVLITQEQMSRWRVPIREMLAEAEQNMIQRFPAVKRPLEEVLQEAAKMVGQTWEKEGTGLGRKLILLTNREGYLGASAMLYDGVLKELADAMGSDLFILPSSIHEVLALPDDGEVDWKELEEIVQTINQTEVEDREVLSDTVYCYCRENDLLLPARAFSPKATL</sequence>
<accession>A0A9D1GJW5</accession>
<comment type="caution">
    <text evidence="1">The sequence shown here is derived from an EMBL/GenBank/DDBJ whole genome shotgun (WGS) entry which is preliminary data.</text>
</comment>
<gene>
    <name evidence="1" type="ORF">IAB60_08440</name>
</gene>
<evidence type="ECO:0000313" key="1">
    <source>
        <dbReference type="EMBL" id="HIT42106.1"/>
    </source>
</evidence>
<reference evidence="1" key="2">
    <citation type="journal article" date="2021" name="PeerJ">
        <title>Extensive microbial diversity within the chicken gut microbiome revealed by metagenomics and culture.</title>
        <authorList>
            <person name="Gilroy R."/>
            <person name="Ravi A."/>
            <person name="Getino M."/>
            <person name="Pursley I."/>
            <person name="Horton D.L."/>
            <person name="Alikhan N.F."/>
            <person name="Baker D."/>
            <person name="Gharbi K."/>
            <person name="Hall N."/>
            <person name="Watson M."/>
            <person name="Adriaenssens E.M."/>
            <person name="Foster-Nyarko E."/>
            <person name="Jarju S."/>
            <person name="Secka A."/>
            <person name="Antonio M."/>
            <person name="Oren A."/>
            <person name="Chaudhuri R.R."/>
            <person name="La Ragione R."/>
            <person name="Hildebrand F."/>
            <person name="Pallen M.J."/>
        </authorList>
    </citation>
    <scope>NUCLEOTIDE SEQUENCE</scope>
    <source>
        <strain evidence="1">CHK123-3438</strain>
    </source>
</reference>
<dbReference type="AlphaFoldDB" id="A0A9D1GJW5"/>
<dbReference type="Proteomes" id="UP000886860">
    <property type="component" value="Unassembled WGS sequence"/>
</dbReference>
<name>A0A9D1GJW5_9FIRM</name>
<reference evidence="1" key="1">
    <citation type="submission" date="2020-10" db="EMBL/GenBank/DDBJ databases">
        <authorList>
            <person name="Gilroy R."/>
        </authorList>
    </citation>
    <scope>NUCLEOTIDE SEQUENCE</scope>
    <source>
        <strain evidence="1">CHK123-3438</strain>
    </source>
</reference>
<protein>
    <submittedName>
        <fullName evidence="1">Uncharacterized protein</fullName>
    </submittedName>
</protein>
<dbReference type="EMBL" id="DVKS01000147">
    <property type="protein sequence ID" value="HIT42106.1"/>
    <property type="molecule type" value="Genomic_DNA"/>
</dbReference>
<organism evidence="1 2">
    <name type="scientific">Candidatus Caccovicinus merdipullorum</name>
    <dbReference type="NCBI Taxonomy" id="2840724"/>
    <lineage>
        <taxon>Bacteria</taxon>
        <taxon>Bacillati</taxon>
        <taxon>Bacillota</taxon>
        <taxon>Clostridia</taxon>
        <taxon>Eubacteriales</taxon>
        <taxon>Candidatus Caccovicinus</taxon>
    </lineage>
</organism>
<dbReference type="Pfam" id="PF18941">
    <property type="entry name" value="DUF5688"/>
    <property type="match status" value="1"/>
</dbReference>
<dbReference type="InterPro" id="IPR043743">
    <property type="entry name" value="DUF5688"/>
</dbReference>
<proteinExistence type="predicted"/>
<evidence type="ECO:0000313" key="2">
    <source>
        <dbReference type="Proteomes" id="UP000886860"/>
    </source>
</evidence>